<dbReference type="Pfam" id="PF00392">
    <property type="entry name" value="GntR"/>
    <property type="match status" value="1"/>
</dbReference>
<dbReference type="PANTHER" id="PTHR43537:SF24">
    <property type="entry name" value="GLUCONATE OPERON TRANSCRIPTIONAL REPRESSOR"/>
    <property type="match status" value="1"/>
</dbReference>
<evidence type="ECO:0000259" key="4">
    <source>
        <dbReference type="PROSITE" id="PS50949"/>
    </source>
</evidence>
<dbReference type="CDD" id="cd07377">
    <property type="entry name" value="WHTH_GntR"/>
    <property type="match status" value="1"/>
</dbReference>
<dbReference type="SUPFAM" id="SSF48008">
    <property type="entry name" value="GntR ligand-binding domain-like"/>
    <property type="match status" value="1"/>
</dbReference>
<keyword evidence="1" id="KW-0805">Transcription regulation</keyword>
<sequence>MTINKYEPVYQQAYEVIRNMIIHGSLPPGTKLVEEKLALQLGVSRTPVRESIRRLEQEGLVRGKTVIKPSEHDLRNSYEIRILLEGYSARCAAEKLSKEQLELLWENVQKGKEGSLEEMMAANTAFHDIIMEASGNPYMIEVIDRMRSLILMCRRKVVHNNPCMHEEHEAIYQAIKTGDGDTAERLMQEHLRHNLEVCLLASDD</sequence>
<dbReference type="Proteomes" id="UP000078290">
    <property type="component" value="Unassembled WGS sequence"/>
</dbReference>
<evidence type="ECO:0000256" key="2">
    <source>
        <dbReference type="ARBA" id="ARBA00023125"/>
    </source>
</evidence>
<dbReference type="SMART" id="SM00895">
    <property type="entry name" value="FCD"/>
    <property type="match status" value="1"/>
</dbReference>
<dbReference type="OrthoDB" id="114741at2"/>
<dbReference type="PRINTS" id="PR00035">
    <property type="entry name" value="HTHGNTR"/>
</dbReference>
<dbReference type="Pfam" id="PF07729">
    <property type="entry name" value="FCD"/>
    <property type="match status" value="1"/>
</dbReference>
<gene>
    <name evidence="5" type="ORF">A7K69_16045</name>
</gene>
<dbReference type="InterPro" id="IPR000485">
    <property type="entry name" value="AsnC-type_HTH_dom"/>
</dbReference>
<evidence type="ECO:0000313" key="5">
    <source>
        <dbReference type="EMBL" id="OAT74134.1"/>
    </source>
</evidence>
<name>A0A1B7KW23_PARTM</name>
<proteinExistence type="predicted"/>
<dbReference type="PROSITE" id="PS50949">
    <property type="entry name" value="HTH_GNTR"/>
    <property type="match status" value="1"/>
</dbReference>
<dbReference type="GO" id="GO:0003700">
    <property type="term" value="F:DNA-binding transcription factor activity"/>
    <property type="evidence" value="ECO:0007669"/>
    <property type="project" value="InterPro"/>
</dbReference>
<evidence type="ECO:0000313" key="6">
    <source>
        <dbReference type="Proteomes" id="UP000078290"/>
    </source>
</evidence>
<dbReference type="AlphaFoldDB" id="A0A1B7KW23"/>
<accession>A0A1B7KW23</accession>
<dbReference type="InterPro" id="IPR036388">
    <property type="entry name" value="WH-like_DNA-bd_sf"/>
</dbReference>
<comment type="caution">
    <text evidence="5">The sequence shown here is derived from an EMBL/GenBank/DDBJ whole genome shotgun (WGS) entry which is preliminary data.</text>
</comment>
<dbReference type="GO" id="GO:0043565">
    <property type="term" value="F:sequence-specific DNA binding"/>
    <property type="evidence" value="ECO:0007669"/>
    <property type="project" value="InterPro"/>
</dbReference>
<dbReference type="InterPro" id="IPR011711">
    <property type="entry name" value="GntR_C"/>
</dbReference>
<feature type="domain" description="HTH gntR-type" evidence="4">
    <location>
        <begin position="7"/>
        <end position="77"/>
    </location>
</feature>
<organism evidence="5 6">
    <name type="scientific">Parageobacillus thermoglucosidasius</name>
    <name type="common">Geobacillus thermoglucosidasius</name>
    <dbReference type="NCBI Taxonomy" id="1426"/>
    <lineage>
        <taxon>Bacteria</taxon>
        <taxon>Bacillati</taxon>
        <taxon>Bacillota</taxon>
        <taxon>Bacilli</taxon>
        <taxon>Bacillales</taxon>
        <taxon>Anoxybacillaceae</taxon>
        <taxon>Parageobacillus</taxon>
    </lineage>
</organism>
<dbReference type="InterPro" id="IPR008920">
    <property type="entry name" value="TF_FadR/GntR_C"/>
</dbReference>
<dbReference type="PRINTS" id="PR00033">
    <property type="entry name" value="HTHASNC"/>
</dbReference>
<protein>
    <submittedName>
        <fullName evidence="5">GntR family transcriptional regulator</fullName>
    </submittedName>
</protein>
<keyword evidence="3" id="KW-0804">Transcription</keyword>
<dbReference type="InterPro" id="IPR036390">
    <property type="entry name" value="WH_DNA-bd_sf"/>
</dbReference>
<reference evidence="6" key="1">
    <citation type="submission" date="2016-05" db="EMBL/GenBank/DDBJ databases">
        <authorList>
            <person name="Wang W."/>
            <person name="Zhu L."/>
        </authorList>
    </citation>
    <scope>NUCLEOTIDE SEQUENCE [LARGE SCALE GENOMIC DNA]</scope>
    <source>
        <strain evidence="6">W-2</strain>
    </source>
</reference>
<dbReference type="PANTHER" id="PTHR43537">
    <property type="entry name" value="TRANSCRIPTIONAL REGULATOR, GNTR FAMILY"/>
    <property type="match status" value="1"/>
</dbReference>
<keyword evidence="2" id="KW-0238">DNA-binding</keyword>
<dbReference type="Gene3D" id="1.20.120.530">
    <property type="entry name" value="GntR ligand-binding domain-like"/>
    <property type="match status" value="1"/>
</dbReference>
<dbReference type="SMART" id="SM00345">
    <property type="entry name" value="HTH_GNTR"/>
    <property type="match status" value="1"/>
</dbReference>
<evidence type="ECO:0000256" key="1">
    <source>
        <dbReference type="ARBA" id="ARBA00023015"/>
    </source>
</evidence>
<dbReference type="InterPro" id="IPR000524">
    <property type="entry name" value="Tscrpt_reg_HTH_GntR"/>
</dbReference>
<evidence type="ECO:0000256" key="3">
    <source>
        <dbReference type="ARBA" id="ARBA00023163"/>
    </source>
</evidence>
<dbReference type="SUPFAM" id="SSF46785">
    <property type="entry name" value="Winged helix' DNA-binding domain"/>
    <property type="match status" value="1"/>
</dbReference>
<dbReference type="Gene3D" id="1.10.10.10">
    <property type="entry name" value="Winged helix-like DNA-binding domain superfamily/Winged helix DNA-binding domain"/>
    <property type="match status" value="1"/>
</dbReference>
<dbReference type="EMBL" id="LXMA01000002">
    <property type="protein sequence ID" value="OAT74134.1"/>
    <property type="molecule type" value="Genomic_DNA"/>
</dbReference>